<reference evidence="1 2" key="1">
    <citation type="submission" date="2024-06" db="EMBL/GenBank/DDBJ databases">
        <title>The Natural Products Discovery Center: Release of the First 8490 Sequenced Strains for Exploring Actinobacteria Biosynthetic Diversity.</title>
        <authorList>
            <person name="Kalkreuter E."/>
            <person name="Kautsar S.A."/>
            <person name="Yang D."/>
            <person name="Bader C.D."/>
            <person name="Teijaro C.N."/>
            <person name="Fluegel L."/>
            <person name="Davis C.M."/>
            <person name="Simpson J.R."/>
            <person name="Lauterbach L."/>
            <person name="Steele A.D."/>
            <person name="Gui C."/>
            <person name="Meng S."/>
            <person name="Li G."/>
            <person name="Viehrig K."/>
            <person name="Ye F."/>
            <person name="Su P."/>
            <person name="Kiefer A.F."/>
            <person name="Nichols A."/>
            <person name="Cepeda A.J."/>
            <person name="Yan W."/>
            <person name="Fan B."/>
            <person name="Jiang Y."/>
            <person name="Adhikari A."/>
            <person name="Zheng C.-J."/>
            <person name="Schuster L."/>
            <person name="Cowan T.M."/>
            <person name="Smanski M.J."/>
            <person name="Chevrette M.G."/>
            <person name="De Carvalho L.P.S."/>
            <person name="Shen B."/>
        </authorList>
    </citation>
    <scope>NUCLEOTIDE SEQUENCE [LARGE SCALE GENOMIC DNA]</scope>
    <source>
        <strain evidence="1 2">NPDC047833</strain>
    </source>
</reference>
<gene>
    <name evidence="1" type="ORF">AB0887_32580</name>
</gene>
<proteinExistence type="predicted"/>
<evidence type="ECO:0000313" key="1">
    <source>
        <dbReference type="EMBL" id="MEW2366674.1"/>
    </source>
</evidence>
<keyword evidence="2" id="KW-1185">Reference proteome</keyword>
<protein>
    <submittedName>
        <fullName evidence="1">Uncharacterized protein</fullName>
    </submittedName>
</protein>
<dbReference type="EMBL" id="JBEYRS010000018">
    <property type="protein sequence ID" value="MEW2366674.1"/>
    <property type="molecule type" value="Genomic_DNA"/>
</dbReference>
<sequence>MTARRADDLFIRYMKAFKDSTAHTAVCPACQGETPCVGGASIHERFARLQDAYLAQKKKR</sequence>
<name>A0ABV3M4Q7_9ACTN</name>
<evidence type="ECO:0000313" key="2">
    <source>
        <dbReference type="Proteomes" id="UP001553843"/>
    </source>
</evidence>
<accession>A0ABV3M4Q7</accession>
<dbReference type="Proteomes" id="UP001553843">
    <property type="component" value="Unassembled WGS sequence"/>
</dbReference>
<comment type="caution">
    <text evidence="1">The sequence shown here is derived from an EMBL/GenBank/DDBJ whole genome shotgun (WGS) entry which is preliminary data.</text>
</comment>
<dbReference type="RefSeq" id="WP_359783024.1">
    <property type="nucleotide sequence ID" value="NZ_JBEYRR010000013.1"/>
</dbReference>
<organism evidence="1 2">
    <name type="scientific">Streptomyces huasconensis</name>
    <dbReference type="NCBI Taxonomy" id="1854574"/>
    <lineage>
        <taxon>Bacteria</taxon>
        <taxon>Bacillati</taxon>
        <taxon>Actinomycetota</taxon>
        <taxon>Actinomycetes</taxon>
        <taxon>Kitasatosporales</taxon>
        <taxon>Streptomycetaceae</taxon>
        <taxon>Streptomyces</taxon>
    </lineage>
</organism>